<organism evidence="6 7">
    <name type="scientific">Candidatus Taylorbacteria bacterium CG11_big_fil_rev_8_21_14_0_20_46_11</name>
    <dbReference type="NCBI Taxonomy" id="1975025"/>
    <lineage>
        <taxon>Bacteria</taxon>
        <taxon>Candidatus Tayloriibacteriota</taxon>
    </lineage>
</organism>
<dbReference type="Gene3D" id="3.40.640.10">
    <property type="entry name" value="Type I PLP-dependent aspartate aminotransferase-like (Major domain)"/>
    <property type="match status" value="1"/>
</dbReference>
<keyword evidence="1 4" id="KW-0663">Pyridoxal phosphate</keyword>
<evidence type="ECO:0000256" key="3">
    <source>
        <dbReference type="PIRSR" id="PIRSR000390-1"/>
    </source>
</evidence>
<evidence type="ECO:0000256" key="4">
    <source>
        <dbReference type="PIRSR" id="PIRSR000390-2"/>
    </source>
</evidence>
<dbReference type="AlphaFoldDB" id="A0A2H0KF52"/>
<dbReference type="Pfam" id="PF01041">
    <property type="entry name" value="DegT_DnrJ_EryC1"/>
    <property type="match status" value="1"/>
</dbReference>
<feature type="modified residue" description="N6-(pyridoxal phosphate)lysine" evidence="4">
    <location>
        <position position="187"/>
    </location>
</feature>
<sequence>MKYPLAKPHIGVEEEKAVCNVLRSGILSMGPRVDEFEKRFATFVGVKHAVAVSSGTAGLHLALLVAGLKPGDEVITSPFSFVASANAILYVGATPVFADIDPRTFNVDPNEIEKKITARTKAILVVHIFGQSSDMDPILALARKHKLKVVEDACESLGATYTRKIGKVKQMVGTFGESGVFAFYPNKQMTTGEGGMIVTHEKKLDTLFRTLRNQGRGTDRKWLSHEQLGYNYRMDEMSAALGITQLRKIRFLIRERQKIAGWYNEFLQEHASTICPLSVVPGNTNTWFVYPVLLPRHVSRDSVMEHMAKRSISTKPYLPSIHLFDFYRKQFGFKKGDFPISEAVSDHVLALPFYIGLARKDAEHIIKTLVRVVSSL</sequence>
<dbReference type="Proteomes" id="UP000229342">
    <property type="component" value="Unassembled WGS sequence"/>
</dbReference>
<accession>A0A2H0KF52</accession>
<dbReference type="InterPro" id="IPR015424">
    <property type="entry name" value="PyrdxlP-dep_Trfase"/>
</dbReference>
<dbReference type="SUPFAM" id="SSF53383">
    <property type="entry name" value="PLP-dependent transferases"/>
    <property type="match status" value="1"/>
</dbReference>
<dbReference type="GO" id="GO:0030170">
    <property type="term" value="F:pyridoxal phosphate binding"/>
    <property type="evidence" value="ECO:0007669"/>
    <property type="project" value="UniProtKB-ARBA"/>
</dbReference>
<dbReference type="PANTHER" id="PTHR30244">
    <property type="entry name" value="TRANSAMINASE"/>
    <property type="match status" value="1"/>
</dbReference>
<protein>
    <submittedName>
        <fullName evidence="6">Polysaccharide biosynthesis protein</fullName>
    </submittedName>
</protein>
<evidence type="ECO:0000256" key="5">
    <source>
        <dbReference type="RuleBase" id="RU004508"/>
    </source>
</evidence>
<dbReference type="PANTHER" id="PTHR30244:SF39">
    <property type="entry name" value="BLR3650 PROTEIN"/>
    <property type="match status" value="1"/>
</dbReference>
<evidence type="ECO:0000256" key="1">
    <source>
        <dbReference type="ARBA" id="ARBA00022898"/>
    </source>
</evidence>
<evidence type="ECO:0000313" key="7">
    <source>
        <dbReference type="Proteomes" id="UP000229342"/>
    </source>
</evidence>
<reference evidence="6 7" key="1">
    <citation type="submission" date="2017-09" db="EMBL/GenBank/DDBJ databases">
        <title>Depth-based differentiation of microbial function through sediment-hosted aquifers and enrichment of novel symbionts in the deep terrestrial subsurface.</title>
        <authorList>
            <person name="Probst A.J."/>
            <person name="Ladd B."/>
            <person name="Jarett J.K."/>
            <person name="Geller-Mcgrath D.E."/>
            <person name="Sieber C.M."/>
            <person name="Emerson J.B."/>
            <person name="Anantharaman K."/>
            <person name="Thomas B.C."/>
            <person name="Malmstrom R."/>
            <person name="Stieglmeier M."/>
            <person name="Klingl A."/>
            <person name="Woyke T."/>
            <person name="Ryan C.M."/>
            <person name="Banfield J.F."/>
        </authorList>
    </citation>
    <scope>NUCLEOTIDE SEQUENCE [LARGE SCALE GENOMIC DNA]</scope>
    <source>
        <strain evidence="6">CG11_big_fil_rev_8_21_14_0_20_46_11</strain>
    </source>
</reference>
<dbReference type="InterPro" id="IPR015422">
    <property type="entry name" value="PyrdxlP-dep_Trfase_small"/>
</dbReference>
<dbReference type="InterPro" id="IPR015421">
    <property type="entry name" value="PyrdxlP-dep_Trfase_major"/>
</dbReference>
<dbReference type="GO" id="GO:0000271">
    <property type="term" value="P:polysaccharide biosynthetic process"/>
    <property type="evidence" value="ECO:0007669"/>
    <property type="project" value="TreeGrafter"/>
</dbReference>
<comment type="similarity">
    <text evidence="2 5">Belongs to the DegT/DnrJ/EryC1 family.</text>
</comment>
<dbReference type="Gene3D" id="3.90.1150.10">
    <property type="entry name" value="Aspartate Aminotransferase, domain 1"/>
    <property type="match status" value="1"/>
</dbReference>
<evidence type="ECO:0000313" key="6">
    <source>
        <dbReference type="EMBL" id="PIQ69024.1"/>
    </source>
</evidence>
<comment type="caution">
    <text evidence="6">The sequence shown here is derived from an EMBL/GenBank/DDBJ whole genome shotgun (WGS) entry which is preliminary data.</text>
</comment>
<dbReference type="EMBL" id="PCVG01000014">
    <property type="protein sequence ID" value="PIQ69024.1"/>
    <property type="molecule type" value="Genomic_DNA"/>
</dbReference>
<dbReference type="PIRSF" id="PIRSF000390">
    <property type="entry name" value="PLP_StrS"/>
    <property type="match status" value="1"/>
</dbReference>
<feature type="active site" description="Proton acceptor" evidence="3">
    <location>
        <position position="187"/>
    </location>
</feature>
<dbReference type="FunFam" id="3.40.640.10:FF:000089">
    <property type="entry name" value="Aminotransferase, DegT/DnrJ/EryC1/StrS family"/>
    <property type="match status" value="1"/>
</dbReference>
<dbReference type="CDD" id="cd00616">
    <property type="entry name" value="AHBA_syn"/>
    <property type="match status" value="1"/>
</dbReference>
<dbReference type="GO" id="GO:0008483">
    <property type="term" value="F:transaminase activity"/>
    <property type="evidence" value="ECO:0007669"/>
    <property type="project" value="TreeGrafter"/>
</dbReference>
<dbReference type="InterPro" id="IPR000653">
    <property type="entry name" value="DegT/StrS_aminotransferase"/>
</dbReference>
<evidence type="ECO:0000256" key="2">
    <source>
        <dbReference type="ARBA" id="ARBA00037999"/>
    </source>
</evidence>
<name>A0A2H0KF52_9BACT</name>
<proteinExistence type="inferred from homology"/>
<gene>
    <name evidence="6" type="ORF">COV91_00860</name>
</gene>